<keyword evidence="2" id="KW-1133">Transmembrane helix</keyword>
<keyword evidence="2" id="KW-0472">Membrane</keyword>
<keyword evidence="4" id="KW-1185">Reference proteome</keyword>
<evidence type="ECO:0000313" key="3">
    <source>
        <dbReference type="EMBL" id="KIM35171.1"/>
    </source>
</evidence>
<dbReference type="EMBL" id="KN831828">
    <property type="protein sequence ID" value="KIM35171.1"/>
    <property type="molecule type" value="Genomic_DNA"/>
</dbReference>
<sequence>MEHLNNVQDPTTGGAPRRRNQRTNSAPLQSVLPEADYRVISAIGELHESETAISDLEVLQNRLHLAFVASFALIGLYMSYMLLMPPAVRCESLLFIIRGLQTLRRRSLTTTTTAGGGGEPSANQEIMLNMNPSVSTGPVCHVPPNALDMERRLLTMAHRSLTTAVICCTGFVYLKLSHWRRRRLEAIETLASNDHVANTTSRS</sequence>
<evidence type="ECO:0000256" key="1">
    <source>
        <dbReference type="SAM" id="MobiDB-lite"/>
    </source>
</evidence>
<name>A0A0C3BUX8_HEBCY</name>
<reference evidence="4" key="2">
    <citation type="submission" date="2015-01" db="EMBL/GenBank/DDBJ databases">
        <title>Evolutionary Origins and Diversification of the Mycorrhizal Mutualists.</title>
        <authorList>
            <consortium name="DOE Joint Genome Institute"/>
            <consortium name="Mycorrhizal Genomics Consortium"/>
            <person name="Kohler A."/>
            <person name="Kuo A."/>
            <person name="Nagy L.G."/>
            <person name="Floudas D."/>
            <person name="Copeland A."/>
            <person name="Barry K.W."/>
            <person name="Cichocki N."/>
            <person name="Veneault-Fourrey C."/>
            <person name="LaButti K."/>
            <person name="Lindquist E.A."/>
            <person name="Lipzen A."/>
            <person name="Lundell T."/>
            <person name="Morin E."/>
            <person name="Murat C."/>
            <person name="Riley R."/>
            <person name="Ohm R."/>
            <person name="Sun H."/>
            <person name="Tunlid A."/>
            <person name="Henrissat B."/>
            <person name="Grigoriev I.V."/>
            <person name="Hibbett D.S."/>
            <person name="Martin F."/>
        </authorList>
    </citation>
    <scope>NUCLEOTIDE SEQUENCE [LARGE SCALE GENOMIC DNA]</scope>
    <source>
        <strain evidence="4">h7</strain>
    </source>
</reference>
<feature type="transmembrane region" description="Helical" evidence="2">
    <location>
        <begin position="63"/>
        <end position="83"/>
    </location>
</feature>
<feature type="region of interest" description="Disordered" evidence="1">
    <location>
        <begin position="1"/>
        <end position="28"/>
    </location>
</feature>
<dbReference type="AlphaFoldDB" id="A0A0C3BUX8"/>
<keyword evidence="2" id="KW-0812">Transmembrane</keyword>
<feature type="compositionally biased region" description="Polar residues" evidence="1">
    <location>
        <begin position="1"/>
        <end position="11"/>
    </location>
</feature>
<dbReference type="HOGENOM" id="CLU_1349079_0_0_1"/>
<evidence type="ECO:0000313" key="4">
    <source>
        <dbReference type="Proteomes" id="UP000053424"/>
    </source>
</evidence>
<accession>A0A0C3BUX8</accession>
<organism evidence="3 4">
    <name type="scientific">Hebeloma cylindrosporum</name>
    <dbReference type="NCBI Taxonomy" id="76867"/>
    <lineage>
        <taxon>Eukaryota</taxon>
        <taxon>Fungi</taxon>
        <taxon>Dikarya</taxon>
        <taxon>Basidiomycota</taxon>
        <taxon>Agaricomycotina</taxon>
        <taxon>Agaricomycetes</taxon>
        <taxon>Agaricomycetidae</taxon>
        <taxon>Agaricales</taxon>
        <taxon>Agaricineae</taxon>
        <taxon>Hymenogastraceae</taxon>
        <taxon>Hebeloma</taxon>
    </lineage>
</organism>
<evidence type="ECO:0000256" key="2">
    <source>
        <dbReference type="SAM" id="Phobius"/>
    </source>
</evidence>
<gene>
    <name evidence="3" type="ORF">M413DRAFT_432738</name>
</gene>
<protein>
    <submittedName>
        <fullName evidence="3">Uncharacterized protein</fullName>
    </submittedName>
</protein>
<feature type="transmembrane region" description="Helical" evidence="2">
    <location>
        <begin position="156"/>
        <end position="174"/>
    </location>
</feature>
<proteinExistence type="predicted"/>
<dbReference type="Proteomes" id="UP000053424">
    <property type="component" value="Unassembled WGS sequence"/>
</dbReference>
<reference evidence="3 4" key="1">
    <citation type="submission" date="2014-04" db="EMBL/GenBank/DDBJ databases">
        <authorList>
            <consortium name="DOE Joint Genome Institute"/>
            <person name="Kuo A."/>
            <person name="Gay G."/>
            <person name="Dore J."/>
            <person name="Kohler A."/>
            <person name="Nagy L.G."/>
            <person name="Floudas D."/>
            <person name="Copeland A."/>
            <person name="Barry K.W."/>
            <person name="Cichocki N."/>
            <person name="Veneault-Fourrey C."/>
            <person name="LaButti K."/>
            <person name="Lindquist E.A."/>
            <person name="Lipzen A."/>
            <person name="Lundell T."/>
            <person name="Morin E."/>
            <person name="Murat C."/>
            <person name="Sun H."/>
            <person name="Tunlid A."/>
            <person name="Henrissat B."/>
            <person name="Grigoriev I.V."/>
            <person name="Hibbett D.S."/>
            <person name="Martin F."/>
            <person name="Nordberg H.P."/>
            <person name="Cantor M.N."/>
            <person name="Hua S.X."/>
        </authorList>
    </citation>
    <scope>NUCLEOTIDE SEQUENCE [LARGE SCALE GENOMIC DNA]</scope>
    <source>
        <strain evidence="4">h7</strain>
    </source>
</reference>